<protein>
    <submittedName>
        <fullName evidence="2">Uncharacterized protein</fullName>
    </submittedName>
</protein>
<evidence type="ECO:0000313" key="3">
    <source>
        <dbReference type="Proteomes" id="UP000326907"/>
    </source>
</evidence>
<comment type="caution">
    <text evidence="2">The sequence shown here is derived from an EMBL/GenBank/DDBJ whole genome shotgun (WGS) entry which is preliminary data.</text>
</comment>
<dbReference type="PROSITE" id="PS51257">
    <property type="entry name" value="PROKAR_LIPOPROTEIN"/>
    <property type="match status" value="1"/>
</dbReference>
<organism evidence="2 3">
    <name type="scientific">Streptomyces arboris</name>
    <dbReference type="NCBI Taxonomy" id="2600619"/>
    <lineage>
        <taxon>Bacteria</taxon>
        <taxon>Bacillati</taxon>
        <taxon>Actinomycetota</taxon>
        <taxon>Actinomycetes</taxon>
        <taxon>Kitasatosporales</taxon>
        <taxon>Streptomycetaceae</taxon>
        <taxon>Streptomyces</taxon>
    </lineage>
</organism>
<feature type="compositionally biased region" description="Basic residues" evidence="1">
    <location>
        <begin position="1"/>
        <end position="12"/>
    </location>
</feature>
<dbReference type="Proteomes" id="UP000326907">
    <property type="component" value="Unassembled WGS sequence"/>
</dbReference>
<reference evidence="2 3" key="1">
    <citation type="submission" date="2019-09" db="EMBL/GenBank/DDBJ databases">
        <authorList>
            <person name="Liu P."/>
        </authorList>
    </citation>
    <scope>NUCLEOTIDE SEQUENCE [LARGE SCALE GENOMIC DNA]</scope>
    <source>
        <strain evidence="2 3">TRM68085</strain>
    </source>
</reference>
<feature type="region of interest" description="Disordered" evidence="1">
    <location>
        <begin position="1"/>
        <end position="20"/>
    </location>
</feature>
<evidence type="ECO:0000256" key="1">
    <source>
        <dbReference type="SAM" id="MobiDB-lite"/>
    </source>
</evidence>
<dbReference type="EMBL" id="VYUA01000007">
    <property type="protein sequence ID" value="KAB2592624.1"/>
    <property type="molecule type" value="Genomic_DNA"/>
</dbReference>
<keyword evidence="3" id="KW-1185">Reference proteome</keyword>
<dbReference type="AlphaFoldDB" id="A0A5N5F2J7"/>
<accession>A0A5N5F2J7</accession>
<sequence>MRRCAPGHRRGGGGRGTASGGCCGGGCGCGNEGCGGGGEFGETVSARGGGADCPGRSVKVFSVVQRPSVGCGMRRGLETMVRSGAAQVVRAGR</sequence>
<name>A0A5N5F2J7_9ACTN</name>
<evidence type="ECO:0000313" key="2">
    <source>
        <dbReference type="EMBL" id="KAB2592624.1"/>
    </source>
</evidence>
<proteinExistence type="predicted"/>
<gene>
    <name evidence="2" type="ORF">F5983_11160</name>
</gene>